<gene>
    <name evidence="9" type="primary">glgC</name>
    <name evidence="12" type="ORF">QQS35_04085</name>
</gene>
<comment type="similarity">
    <text evidence="1 9">Belongs to the bacterial/plant glucose-1-phosphate adenylyltransferase family.</text>
</comment>
<dbReference type="Gene3D" id="3.90.550.10">
    <property type="entry name" value="Spore Coat Polysaccharide Biosynthesis Protein SpsA, Chain A"/>
    <property type="match status" value="1"/>
</dbReference>
<dbReference type="CDD" id="cd04651">
    <property type="entry name" value="LbH_G1P_AT_C"/>
    <property type="match status" value="1"/>
</dbReference>
<feature type="site" description="Could play a key role in the communication between the regulatory and the substrate sites" evidence="9">
    <location>
        <position position="99"/>
    </location>
</feature>
<feature type="binding site" evidence="9">
    <location>
        <position position="100"/>
    </location>
    <ligand>
        <name>alpha-D-glucose 1-phosphate</name>
        <dbReference type="ChEBI" id="CHEBI:58601"/>
    </ligand>
</feature>
<evidence type="ECO:0000313" key="13">
    <source>
        <dbReference type="Proteomes" id="UP001235343"/>
    </source>
</evidence>
<dbReference type="PROSITE" id="PS00808">
    <property type="entry name" value="ADP_GLC_PYROPHOSPH_1"/>
    <property type="match status" value="1"/>
</dbReference>
<keyword evidence="2 9" id="KW-0321">Glycogen metabolism</keyword>
<dbReference type="NCBIfam" id="TIGR02091">
    <property type="entry name" value="glgC"/>
    <property type="match status" value="1"/>
</dbReference>
<keyword evidence="8 9" id="KW-0119">Carbohydrate metabolism</keyword>
<dbReference type="Pfam" id="PF24894">
    <property type="entry name" value="Hexapep_GlmU"/>
    <property type="match status" value="1"/>
</dbReference>
<dbReference type="InterPro" id="IPR023049">
    <property type="entry name" value="GlgC_bac"/>
</dbReference>
<dbReference type="RefSeq" id="WP_285930565.1">
    <property type="nucleotide sequence ID" value="NZ_JASTZU010000018.1"/>
</dbReference>
<evidence type="ECO:0000259" key="10">
    <source>
        <dbReference type="Pfam" id="PF00483"/>
    </source>
</evidence>
<feature type="binding site" evidence="9">
    <location>
        <begin position="180"/>
        <end position="181"/>
    </location>
    <ligand>
        <name>alpha-D-glucose 1-phosphate</name>
        <dbReference type="ChEBI" id="CHEBI:58601"/>
    </ligand>
</feature>
<dbReference type="GO" id="GO:0008878">
    <property type="term" value="F:glucose-1-phosphate adenylyltransferase activity"/>
    <property type="evidence" value="ECO:0007669"/>
    <property type="project" value="UniProtKB-EC"/>
</dbReference>
<dbReference type="InterPro" id="IPR005836">
    <property type="entry name" value="ADP_Glu_pyroP_CS"/>
</dbReference>
<feature type="domain" description="Glucose-1-phosphate adenylyltransferase/Bifunctional protein GlmU-like C-terminal hexapeptide" evidence="11">
    <location>
        <begin position="288"/>
        <end position="359"/>
    </location>
</feature>
<comment type="caution">
    <text evidence="12">The sequence shown here is derived from an EMBL/GenBank/DDBJ whole genome shotgun (WGS) entry which is preliminary data.</text>
</comment>
<dbReference type="NCBIfam" id="NF003670">
    <property type="entry name" value="PRK05293.1"/>
    <property type="match status" value="1"/>
</dbReference>
<evidence type="ECO:0000256" key="8">
    <source>
        <dbReference type="ARBA" id="ARBA00023277"/>
    </source>
</evidence>
<dbReference type="EC" id="2.7.7.27" evidence="9"/>
<dbReference type="InterPro" id="IPR056818">
    <property type="entry name" value="GlmU/GlgC-like_hexapep"/>
</dbReference>
<evidence type="ECO:0000256" key="9">
    <source>
        <dbReference type="HAMAP-Rule" id="MF_00624"/>
    </source>
</evidence>
<dbReference type="InterPro" id="IPR005835">
    <property type="entry name" value="NTP_transferase_dom"/>
</dbReference>
<evidence type="ECO:0000256" key="6">
    <source>
        <dbReference type="ARBA" id="ARBA00022840"/>
    </source>
</evidence>
<evidence type="ECO:0000256" key="5">
    <source>
        <dbReference type="ARBA" id="ARBA00022741"/>
    </source>
</evidence>
<dbReference type="PROSITE" id="PS00809">
    <property type="entry name" value="ADP_GLC_PYROPHOSPH_2"/>
    <property type="match status" value="1"/>
</dbReference>
<keyword evidence="7 9" id="KW-0320">Glycogen biosynthesis</keyword>
<comment type="function">
    <text evidence="9">Involved in the biosynthesis of ADP-glucose, a building block required for the elongation reactions to produce glycogen. Catalyzes the reaction between ATP and alpha-D-glucose 1-phosphate (G1P) to produce pyrophosphate and ADP-Glc.</text>
</comment>
<protein>
    <recommendedName>
        <fullName evidence="9">Glucose-1-phosphate adenylyltransferase</fullName>
        <ecNumber evidence="9">2.7.7.27</ecNumber>
    </recommendedName>
    <alternativeName>
        <fullName evidence="9">ADP-glucose pyrophosphorylase</fullName>
        <shortName evidence="9">ADPGlc PPase</shortName>
    </alternativeName>
    <alternativeName>
        <fullName evidence="9">ADP-glucose synthase</fullName>
    </alternativeName>
</protein>
<evidence type="ECO:0000256" key="4">
    <source>
        <dbReference type="ARBA" id="ARBA00022695"/>
    </source>
</evidence>
<dbReference type="InterPro" id="IPR029044">
    <property type="entry name" value="Nucleotide-diphossugar_trans"/>
</dbReference>
<accession>A0ABT7L1B5</accession>
<name>A0ABT7L1B5_9BACI</name>
<dbReference type="HAMAP" id="MF_00624">
    <property type="entry name" value="GlgC"/>
    <property type="match status" value="1"/>
</dbReference>
<evidence type="ECO:0000256" key="3">
    <source>
        <dbReference type="ARBA" id="ARBA00022679"/>
    </source>
</evidence>
<comment type="pathway">
    <text evidence="9">Glycan biosynthesis; glycogen biosynthesis.</text>
</comment>
<comment type="catalytic activity">
    <reaction evidence="9">
        <text>alpha-D-glucose 1-phosphate + ATP + H(+) = ADP-alpha-D-glucose + diphosphate</text>
        <dbReference type="Rhea" id="RHEA:12120"/>
        <dbReference type="ChEBI" id="CHEBI:15378"/>
        <dbReference type="ChEBI" id="CHEBI:30616"/>
        <dbReference type="ChEBI" id="CHEBI:33019"/>
        <dbReference type="ChEBI" id="CHEBI:57498"/>
        <dbReference type="ChEBI" id="CHEBI:58601"/>
        <dbReference type="EC" id="2.7.7.27"/>
    </reaction>
</comment>
<dbReference type="Proteomes" id="UP001235343">
    <property type="component" value="Unassembled WGS sequence"/>
</dbReference>
<dbReference type="EMBL" id="JASTZU010000018">
    <property type="protein sequence ID" value="MDL4839637.1"/>
    <property type="molecule type" value="Genomic_DNA"/>
</dbReference>
<dbReference type="Gene3D" id="2.160.10.10">
    <property type="entry name" value="Hexapeptide repeat proteins"/>
    <property type="match status" value="1"/>
</dbReference>
<feature type="binding site" evidence="9">
    <location>
        <position position="191"/>
    </location>
    <ligand>
        <name>alpha-D-glucose 1-phosphate</name>
        <dbReference type="ChEBI" id="CHEBI:58601"/>
    </ligand>
</feature>
<feature type="binding site" evidence="9">
    <location>
        <position position="165"/>
    </location>
    <ligand>
        <name>alpha-D-glucose 1-phosphate</name>
        <dbReference type="ChEBI" id="CHEBI:58601"/>
    </ligand>
</feature>
<evidence type="ECO:0000313" key="12">
    <source>
        <dbReference type="EMBL" id="MDL4839637.1"/>
    </source>
</evidence>
<keyword evidence="5 9" id="KW-0547">Nucleotide-binding</keyword>
<keyword evidence="4 9" id="KW-0548">Nucleotidyltransferase</keyword>
<organism evidence="12 13">
    <name type="scientific">Aquibacillus rhizosphaerae</name>
    <dbReference type="NCBI Taxonomy" id="3051431"/>
    <lineage>
        <taxon>Bacteria</taxon>
        <taxon>Bacillati</taxon>
        <taxon>Bacillota</taxon>
        <taxon>Bacilli</taxon>
        <taxon>Bacillales</taxon>
        <taxon>Bacillaceae</taxon>
        <taxon>Aquibacillus</taxon>
    </lineage>
</organism>
<dbReference type="PANTHER" id="PTHR43523:SF2">
    <property type="entry name" value="GLUCOSE-1-PHOSPHATE ADENYLYLTRANSFERASE"/>
    <property type="match status" value="1"/>
</dbReference>
<keyword evidence="13" id="KW-1185">Reference proteome</keyword>
<dbReference type="InterPro" id="IPR011004">
    <property type="entry name" value="Trimer_LpxA-like_sf"/>
</dbReference>
<feature type="domain" description="Nucleotidyl transferase" evidence="10">
    <location>
        <begin position="8"/>
        <end position="259"/>
    </location>
</feature>
<dbReference type="SUPFAM" id="SSF53448">
    <property type="entry name" value="Nucleotide-diphospho-sugar transferases"/>
    <property type="match status" value="1"/>
</dbReference>
<dbReference type="Pfam" id="PF00483">
    <property type="entry name" value="NTP_transferase"/>
    <property type="match status" value="1"/>
</dbReference>
<sequence>MNRKEMVAMLLAGGEGSRLGNLTKWIAKPAVPFGGKYRIIDFTLSNCSNSGIDTVGVLTQYQPLILHSYLGVGTPWDLNRKRGGLKILPPFVQKEGGRWYKGTANAIYENITFIEQYDPEYVLIISGDHIYKMDYTKMLDSHKKNNADVTISVTPVPWEETSRFGIMNTDENLKIQEFEEKPTNPKSNLASMGVYIFNWHTLKRYLLDNEKKTLSNDFGKDIIPAMLKDHCSLQAYPFEGYWKDVGTIDSLWQANLDLLDDVGLNLHECNWRIRSVEPNMPPQYIGSDAIVRNSMVGEGSTVMGEINHSILFYDVQVNSGSLVEDAIVMPHTKIGKNTTIRRCIIGEGMIIPDGVTIGNKEGPIQLIDQSTNPEQAYNSSAN</sequence>
<evidence type="ECO:0000256" key="2">
    <source>
        <dbReference type="ARBA" id="ARBA00022600"/>
    </source>
</evidence>
<evidence type="ECO:0000256" key="7">
    <source>
        <dbReference type="ARBA" id="ARBA00023056"/>
    </source>
</evidence>
<evidence type="ECO:0000259" key="11">
    <source>
        <dbReference type="Pfam" id="PF24894"/>
    </source>
</evidence>
<dbReference type="CDD" id="cd02508">
    <property type="entry name" value="ADP_Glucose_PP"/>
    <property type="match status" value="1"/>
</dbReference>
<dbReference type="PROSITE" id="PS00810">
    <property type="entry name" value="ADP_GLC_PYROPHOSPH_3"/>
    <property type="match status" value="1"/>
</dbReference>
<comment type="subunit">
    <text evidence="9">Homotetramer.</text>
</comment>
<dbReference type="SUPFAM" id="SSF51161">
    <property type="entry name" value="Trimeric LpxA-like enzymes"/>
    <property type="match status" value="1"/>
</dbReference>
<dbReference type="PANTHER" id="PTHR43523">
    <property type="entry name" value="GLUCOSE-1-PHOSPHATE ADENYLYLTRANSFERASE-RELATED"/>
    <property type="match status" value="1"/>
</dbReference>
<evidence type="ECO:0000256" key="1">
    <source>
        <dbReference type="ARBA" id="ARBA00010443"/>
    </source>
</evidence>
<keyword evidence="3 9" id="KW-0808">Transferase</keyword>
<reference evidence="12 13" key="1">
    <citation type="submission" date="2023-06" db="EMBL/GenBank/DDBJ databases">
        <title>Aquibacillus rhizosphaerae LR5S19.</title>
        <authorList>
            <person name="Sun J.-Q."/>
        </authorList>
    </citation>
    <scope>NUCLEOTIDE SEQUENCE [LARGE SCALE GENOMIC DNA]</scope>
    <source>
        <strain evidence="12 13">LR5S19</strain>
    </source>
</reference>
<keyword evidence="6 9" id="KW-0067">ATP-binding</keyword>
<proteinExistence type="inferred from homology"/>
<dbReference type="InterPro" id="IPR011831">
    <property type="entry name" value="ADP-Glc_PPase"/>
</dbReference>
<feature type="site" description="Could play a key role in the communication between the regulatory and the substrate sites" evidence="9">
    <location>
        <position position="60"/>
    </location>
</feature>